<feature type="domain" description="FAD-binding PCMH-type" evidence="3">
    <location>
        <begin position="26"/>
        <end position="205"/>
    </location>
</feature>
<keyword evidence="2" id="KW-0560">Oxidoreductase</keyword>
<evidence type="ECO:0000256" key="2">
    <source>
        <dbReference type="ARBA" id="ARBA00023002"/>
    </source>
</evidence>
<dbReference type="InterPro" id="IPR036318">
    <property type="entry name" value="FAD-bd_PCMH-like_sf"/>
</dbReference>
<dbReference type="Proteomes" id="UP000012174">
    <property type="component" value="Unassembled WGS sequence"/>
</dbReference>
<dbReference type="KEGG" id="ela:UCREL1_8886"/>
<keyword evidence="5" id="KW-1185">Reference proteome</keyword>
<reference evidence="5" key="1">
    <citation type="journal article" date="2013" name="Genome Announc.">
        <title>Draft genome sequence of the grapevine dieback fungus Eutypa lata UCR-EL1.</title>
        <authorList>
            <person name="Blanco-Ulate B."/>
            <person name="Rolshausen P.E."/>
            <person name="Cantu D."/>
        </authorList>
    </citation>
    <scope>NUCLEOTIDE SEQUENCE [LARGE SCALE GENOMIC DNA]</scope>
    <source>
        <strain evidence="5">UCR-EL1</strain>
    </source>
</reference>
<dbReference type="PANTHER" id="PTHR13878:SF91">
    <property type="entry name" value="FAD BINDING DOMAIN PROTEIN (AFU_ORTHOLOGUE AFUA_6G12070)-RELATED"/>
    <property type="match status" value="1"/>
</dbReference>
<dbReference type="GO" id="GO:0071949">
    <property type="term" value="F:FAD binding"/>
    <property type="evidence" value="ECO:0007669"/>
    <property type="project" value="InterPro"/>
</dbReference>
<dbReference type="InterPro" id="IPR016169">
    <property type="entry name" value="FAD-bd_PCMH_sub2"/>
</dbReference>
<evidence type="ECO:0000313" key="5">
    <source>
        <dbReference type="Proteomes" id="UP000012174"/>
    </source>
</evidence>
<dbReference type="eggNOG" id="ENOG502QUV4">
    <property type="taxonomic scope" value="Eukaryota"/>
</dbReference>
<dbReference type="Gene3D" id="3.30.465.10">
    <property type="match status" value="1"/>
</dbReference>
<gene>
    <name evidence="4" type="ORF">UCREL1_8886</name>
</gene>
<proteinExistence type="inferred from homology"/>
<sequence>MWPLWEGRTCLPGTQKAAEENATCTLGAYPVAAVNISTVAQVQLAINFARNAGLRLVIKNTGHCFLGKSSGAGALAVWLHNWRDIEFLPSYEGPGYTGPAVKVGPSVTVRQAYEFAHEHDVSVLGGIAESVGFGGGYLQGGGHTPLSGLWGMASDHVMALEVVTADGRFVTASPTSHSNLFWALRGGGGGVFGIVTSTIVRVHPKVPVTTSFFSFETSNNVTARTFFAGLRAYFELFVDFTDAHTYGYFFITPGGNNSYKFEMTPFFAPNHTIASFEALTAPLFSKLRDLGLPFTSPPTTRHYNAFWPAFRDAFVEGPVGTYIMPANRLFPRSSWEDPTKFSKTWDVLQTHLQKGHNIVGYHQAPRNRANVDNAVGPAWREAVAYLITEVTASAEMSPAEVAELARRLDQEIMGPWREVAPASESGGAYLNEANPMEGNWQAEFYGAETYERLLDIKRMVDPRGLFYATTGVGSESWEVRSEEADGVLTQNGRLCRV</sequence>
<dbReference type="PROSITE" id="PS51387">
    <property type="entry name" value="FAD_PCMH"/>
    <property type="match status" value="1"/>
</dbReference>
<evidence type="ECO:0000256" key="1">
    <source>
        <dbReference type="ARBA" id="ARBA00005466"/>
    </source>
</evidence>
<dbReference type="InterPro" id="IPR006094">
    <property type="entry name" value="Oxid_FAD_bind_N"/>
</dbReference>
<comment type="similarity">
    <text evidence="1">Belongs to the oxygen-dependent FAD-linked oxidoreductase family.</text>
</comment>
<dbReference type="AlphaFoldDB" id="M7SD75"/>
<dbReference type="OMA" id="HVVAFQV"/>
<dbReference type="SUPFAM" id="SSF56176">
    <property type="entry name" value="FAD-binding/transporter-associated domain-like"/>
    <property type="match status" value="1"/>
</dbReference>
<name>M7SD75_EUTLA</name>
<dbReference type="InterPro" id="IPR050432">
    <property type="entry name" value="FAD-linked_Oxidoreductases_BP"/>
</dbReference>
<dbReference type="HOGENOM" id="CLU_018354_4_0_1"/>
<evidence type="ECO:0000259" key="3">
    <source>
        <dbReference type="PROSITE" id="PS51387"/>
    </source>
</evidence>
<dbReference type="GO" id="GO:0016491">
    <property type="term" value="F:oxidoreductase activity"/>
    <property type="evidence" value="ECO:0007669"/>
    <property type="project" value="UniProtKB-KW"/>
</dbReference>
<evidence type="ECO:0000313" key="4">
    <source>
        <dbReference type="EMBL" id="EMR64154.1"/>
    </source>
</evidence>
<dbReference type="OrthoDB" id="9983560at2759"/>
<dbReference type="InterPro" id="IPR012951">
    <property type="entry name" value="BBE"/>
</dbReference>
<dbReference type="PANTHER" id="PTHR13878">
    <property type="entry name" value="GULONOLACTONE OXIDASE"/>
    <property type="match status" value="1"/>
</dbReference>
<dbReference type="EMBL" id="KB707115">
    <property type="protein sequence ID" value="EMR64154.1"/>
    <property type="molecule type" value="Genomic_DNA"/>
</dbReference>
<accession>M7SD75</accession>
<dbReference type="Pfam" id="PF08031">
    <property type="entry name" value="BBE"/>
    <property type="match status" value="1"/>
</dbReference>
<dbReference type="STRING" id="1287681.M7SD75"/>
<dbReference type="Pfam" id="PF01565">
    <property type="entry name" value="FAD_binding_4"/>
    <property type="match status" value="1"/>
</dbReference>
<dbReference type="InterPro" id="IPR016166">
    <property type="entry name" value="FAD-bd_PCMH"/>
</dbReference>
<protein>
    <submittedName>
        <fullName evidence="4">Putative fad binding domain protein</fullName>
    </submittedName>
</protein>
<organism evidence="4 5">
    <name type="scientific">Eutypa lata (strain UCR-EL1)</name>
    <name type="common">Grapevine dieback disease fungus</name>
    <name type="synonym">Eutypa armeniacae</name>
    <dbReference type="NCBI Taxonomy" id="1287681"/>
    <lineage>
        <taxon>Eukaryota</taxon>
        <taxon>Fungi</taxon>
        <taxon>Dikarya</taxon>
        <taxon>Ascomycota</taxon>
        <taxon>Pezizomycotina</taxon>
        <taxon>Sordariomycetes</taxon>
        <taxon>Xylariomycetidae</taxon>
        <taxon>Xylariales</taxon>
        <taxon>Diatrypaceae</taxon>
        <taxon>Eutypa</taxon>
    </lineage>
</organism>